<comment type="similarity">
    <text evidence="2 5">Belongs to the RecX family.</text>
</comment>
<dbReference type="HAMAP" id="MF_01114">
    <property type="entry name" value="RecX"/>
    <property type="match status" value="1"/>
</dbReference>
<evidence type="ECO:0000259" key="6">
    <source>
        <dbReference type="Pfam" id="PF02631"/>
    </source>
</evidence>
<evidence type="ECO:0000256" key="5">
    <source>
        <dbReference type="HAMAP-Rule" id="MF_01114"/>
    </source>
</evidence>
<dbReference type="Pfam" id="PF21982">
    <property type="entry name" value="RecX_HTH1"/>
    <property type="match status" value="1"/>
</dbReference>
<accession>A0ABW5J699</accession>
<dbReference type="InterPro" id="IPR053924">
    <property type="entry name" value="RecX_HTH_2nd"/>
</dbReference>
<dbReference type="Pfam" id="PF21981">
    <property type="entry name" value="RecX_HTH3"/>
    <property type="match status" value="1"/>
</dbReference>
<dbReference type="InterPro" id="IPR053925">
    <property type="entry name" value="RecX_HTH_3rd"/>
</dbReference>
<dbReference type="EMBL" id="JBHULC010000004">
    <property type="protein sequence ID" value="MFD2520130.1"/>
    <property type="molecule type" value="Genomic_DNA"/>
</dbReference>
<evidence type="ECO:0000313" key="10">
    <source>
        <dbReference type="Proteomes" id="UP001597510"/>
    </source>
</evidence>
<proteinExistence type="inferred from homology"/>
<sequence>MIIRKDALVKAANFCAYQERTQAEVREKLKSLDVEGDEADEIIVYLIEENYLNEGRFAKIFAGSKFRVKRWGRQKILFELKARKLSDHSIREGLAEIDDDDYMETLKTIIEKKKHELRTEKQPLILKQKLARYAMSKGFEGDLVWDIINKIVSSPK</sequence>
<evidence type="ECO:0000313" key="9">
    <source>
        <dbReference type="EMBL" id="MFD2520130.1"/>
    </source>
</evidence>
<dbReference type="PANTHER" id="PTHR33602">
    <property type="entry name" value="REGULATORY PROTEIN RECX FAMILY PROTEIN"/>
    <property type="match status" value="1"/>
</dbReference>
<reference evidence="10" key="1">
    <citation type="journal article" date="2019" name="Int. J. Syst. Evol. Microbiol.">
        <title>The Global Catalogue of Microorganisms (GCM) 10K type strain sequencing project: providing services to taxonomists for standard genome sequencing and annotation.</title>
        <authorList>
            <consortium name="The Broad Institute Genomics Platform"/>
            <consortium name="The Broad Institute Genome Sequencing Center for Infectious Disease"/>
            <person name="Wu L."/>
            <person name="Ma J."/>
        </authorList>
    </citation>
    <scope>NUCLEOTIDE SEQUENCE [LARGE SCALE GENOMIC DNA]</scope>
    <source>
        <strain evidence="10">KCTC 52344</strain>
    </source>
</reference>
<dbReference type="InterPro" id="IPR036388">
    <property type="entry name" value="WH-like_DNA-bd_sf"/>
</dbReference>
<comment type="subcellular location">
    <subcellularLocation>
        <location evidence="1 5">Cytoplasm</location>
    </subcellularLocation>
</comment>
<keyword evidence="4 5" id="KW-0963">Cytoplasm</keyword>
<dbReference type="Proteomes" id="UP001597510">
    <property type="component" value="Unassembled WGS sequence"/>
</dbReference>
<protein>
    <recommendedName>
        <fullName evidence="3 5">Regulatory protein RecX</fullName>
    </recommendedName>
</protein>
<dbReference type="RefSeq" id="WP_340235540.1">
    <property type="nucleotide sequence ID" value="NZ_JBBEWC010000004.1"/>
</dbReference>
<evidence type="ECO:0000259" key="8">
    <source>
        <dbReference type="Pfam" id="PF21982"/>
    </source>
</evidence>
<feature type="domain" description="RecX first three-helical" evidence="8">
    <location>
        <begin position="7"/>
        <end position="46"/>
    </location>
</feature>
<evidence type="ECO:0000256" key="4">
    <source>
        <dbReference type="ARBA" id="ARBA00022490"/>
    </source>
</evidence>
<evidence type="ECO:0000259" key="7">
    <source>
        <dbReference type="Pfam" id="PF21981"/>
    </source>
</evidence>
<dbReference type="PANTHER" id="PTHR33602:SF1">
    <property type="entry name" value="REGULATORY PROTEIN RECX FAMILY PROTEIN"/>
    <property type="match status" value="1"/>
</dbReference>
<feature type="domain" description="RecX third three-helical" evidence="7">
    <location>
        <begin position="100"/>
        <end position="148"/>
    </location>
</feature>
<evidence type="ECO:0000256" key="1">
    <source>
        <dbReference type="ARBA" id="ARBA00004496"/>
    </source>
</evidence>
<evidence type="ECO:0000256" key="3">
    <source>
        <dbReference type="ARBA" id="ARBA00018111"/>
    </source>
</evidence>
<dbReference type="InterPro" id="IPR053926">
    <property type="entry name" value="RecX_HTH_1st"/>
</dbReference>
<evidence type="ECO:0000256" key="2">
    <source>
        <dbReference type="ARBA" id="ARBA00009695"/>
    </source>
</evidence>
<comment type="caution">
    <text evidence="9">The sequence shown here is derived from an EMBL/GenBank/DDBJ whole genome shotgun (WGS) entry which is preliminary data.</text>
</comment>
<dbReference type="InterPro" id="IPR003783">
    <property type="entry name" value="Regulatory_RecX"/>
</dbReference>
<organism evidence="9 10">
    <name type="scientific">Emticicia soli</name>
    <dbReference type="NCBI Taxonomy" id="2027878"/>
    <lineage>
        <taxon>Bacteria</taxon>
        <taxon>Pseudomonadati</taxon>
        <taxon>Bacteroidota</taxon>
        <taxon>Cytophagia</taxon>
        <taxon>Cytophagales</taxon>
        <taxon>Leadbetterellaceae</taxon>
        <taxon>Emticicia</taxon>
    </lineage>
</organism>
<dbReference type="Gene3D" id="1.10.10.10">
    <property type="entry name" value="Winged helix-like DNA-binding domain superfamily/Winged helix DNA-binding domain"/>
    <property type="match status" value="3"/>
</dbReference>
<feature type="domain" description="RecX second three-helical" evidence="6">
    <location>
        <begin position="53"/>
        <end position="94"/>
    </location>
</feature>
<keyword evidence="10" id="KW-1185">Reference proteome</keyword>
<name>A0ABW5J699_9BACT</name>
<gene>
    <name evidence="5" type="primary">recX</name>
    <name evidence="9" type="ORF">ACFSR2_04480</name>
</gene>
<dbReference type="Pfam" id="PF02631">
    <property type="entry name" value="RecX_HTH2"/>
    <property type="match status" value="1"/>
</dbReference>
<comment type="function">
    <text evidence="5">Modulates RecA activity.</text>
</comment>